<gene>
    <name evidence="1" type="ORF">HAX54_029993</name>
</gene>
<proteinExistence type="predicted"/>
<dbReference type="Proteomes" id="UP000823775">
    <property type="component" value="Unassembled WGS sequence"/>
</dbReference>
<name>A0ABS8V6V9_DATST</name>
<evidence type="ECO:0000313" key="1">
    <source>
        <dbReference type="EMBL" id="MCD9642926.1"/>
    </source>
</evidence>
<protein>
    <submittedName>
        <fullName evidence="1">Uncharacterized protein</fullName>
    </submittedName>
</protein>
<accession>A0ABS8V6V9</accession>
<reference evidence="1 2" key="1">
    <citation type="journal article" date="2021" name="BMC Genomics">
        <title>Datura genome reveals duplications of psychoactive alkaloid biosynthetic genes and high mutation rate following tissue culture.</title>
        <authorList>
            <person name="Rajewski A."/>
            <person name="Carter-House D."/>
            <person name="Stajich J."/>
            <person name="Litt A."/>
        </authorList>
    </citation>
    <scope>NUCLEOTIDE SEQUENCE [LARGE SCALE GENOMIC DNA]</scope>
    <source>
        <strain evidence="1">AR-01</strain>
    </source>
</reference>
<sequence>MAVTTKSGKIIAKDPKPVENADKKEAILDPLVVIHDTDVEVLTDPEQPVAKNEKGIFDKSPVTVKKAAIEKGKEKEGLKLFMPISRPLPHFRQRLKKKVEDVEPVEKSAIFLKMTLHTSPGMNRGVISRVVASLRIFIPLDHKPTPQVKVGWYDSWSGVVGCIYRDSPNTMIHNMTRGSLQKVVVRSRDI</sequence>
<keyword evidence="2" id="KW-1185">Reference proteome</keyword>
<evidence type="ECO:0000313" key="2">
    <source>
        <dbReference type="Proteomes" id="UP000823775"/>
    </source>
</evidence>
<organism evidence="1 2">
    <name type="scientific">Datura stramonium</name>
    <name type="common">Jimsonweed</name>
    <name type="synonym">Common thornapple</name>
    <dbReference type="NCBI Taxonomy" id="4076"/>
    <lineage>
        <taxon>Eukaryota</taxon>
        <taxon>Viridiplantae</taxon>
        <taxon>Streptophyta</taxon>
        <taxon>Embryophyta</taxon>
        <taxon>Tracheophyta</taxon>
        <taxon>Spermatophyta</taxon>
        <taxon>Magnoliopsida</taxon>
        <taxon>eudicotyledons</taxon>
        <taxon>Gunneridae</taxon>
        <taxon>Pentapetalae</taxon>
        <taxon>asterids</taxon>
        <taxon>lamiids</taxon>
        <taxon>Solanales</taxon>
        <taxon>Solanaceae</taxon>
        <taxon>Solanoideae</taxon>
        <taxon>Datureae</taxon>
        <taxon>Datura</taxon>
    </lineage>
</organism>
<dbReference type="EMBL" id="JACEIK010003742">
    <property type="protein sequence ID" value="MCD9642926.1"/>
    <property type="molecule type" value="Genomic_DNA"/>
</dbReference>
<comment type="caution">
    <text evidence="1">The sequence shown here is derived from an EMBL/GenBank/DDBJ whole genome shotgun (WGS) entry which is preliminary data.</text>
</comment>